<dbReference type="Pfam" id="PF00746">
    <property type="entry name" value="Gram_pos_anchor"/>
    <property type="match status" value="1"/>
</dbReference>
<dbReference type="Pfam" id="PF20164">
    <property type="entry name" value="GspA_SrpA_N"/>
    <property type="match status" value="1"/>
</dbReference>
<evidence type="ECO:0000313" key="8">
    <source>
        <dbReference type="Proteomes" id="UP000501676"/>
    </source>
</evidence>
<dbReference type="Pfam" id="PF05345">
    <property type="entry name" value="He_PIG"/>
    <property type="match status" value="1"/>
</dbReference>
<dbReference type="InterPro" id="IPR005877">
    <property type="entry name" value="YSIRK_signal_dom"/>
</dbReference>
<dbReference type="InterPro" id="IPR019931">
    <property type="entry name" value="LPXTG_anchor"/>
</dbReference>
<reference evidence="7 8" key="1">
    <citation type="submission" date="2020-02" db="EMBL/GenBank/DDBJ databases">
        <title>Complete genome sequences of six Lactobacillus iners strains isolated from the human vagina.</title>
        <authorList>
            <person name="France M.T."/>
            <person name="Rutt L."/>
            <person name="Narina S."/>
            <person name="Arbaugh S."/>
            <person name="Humphrys M.S."/>
            <person name="Ma B."/>
            <person name="Hayward M.R."/>
            <person name="Relman D."/>
            <person name="Kwon D.S."/>
            <person name="Ravel J."/>
        </authorList>
    </citation>
    <scope>NUCLEOTIDE SEQUENCE [LARGE SCALE GENOMIC DNA]</scope>
    <source>
        <strain evidence="7 8">C0210C1</strain>
    </source>
</reference>
<protein>
    <submittedName>
        <fullName evidence="7">LPXTG cell wall anchor domain-containing protein</fullName>
    </submittedName>
</protein>
<dbReference type="Gene3D" id="2.60.40.10">
    <property type="entry name" value="Immunoglobulins"/>
    <property type="match status" value="1"/>
</dbReference>
<feature type="region of interest" description="Disordered" evidence="5">
    <location>
        <begin position="2249"/>
        <end position="2276"/>
    </location>
</feature>
<organism evidence="7 8">
    <name type="scientific">Lactobacillus iners</name>
    <dbReference type="NCBI Taxonomy" id="147802"/>
    <lineage>
        <taxon>Bacteria</taxon>
        <taxon>Bacillati</taxon>
        <taxon>Bacillota</taxon>
        <taxon>Bacilli</taxon>
        <taxon>Lactobacillales</taxon>
        <taxon>Lactobacillaceae</taxon>
        <taxon>Lactobacillus</taxon>
    </lineage>
</organism>
<feature type="region of interest" description="Disordered" evidence="5">
    <location>
        <begin position="1529"/>
        <end position="1554"/>
    </location>
</feature>
<dbReference type="Pfam" id="PF04650">
    <property type="entry name" value="YSIRK_signal"/>
    <property type="match status" value="1"/>
</dbReference>
<keyword evidence="4" id="KW-0572">Peptidoglycan-anchor</keyword>
<feature type="compositionally biased region" description="Low complexity" evidence="5">
    <location>
        <begin position="1539"/>
        <end position="1550"/>
    </location>
</feature>
<feature type="region of interest" description="Disordered" evidence="5">
    <location>
        <begin position="2139"/>
        <end position="2159"/>
    </location>
</feature>
<dbReference type="NCBIfam" id="TIGR01167">
    <property type="entry name" value="LPXTG_anchor"/>
    <property type="match status" value="1"/>
</dbReference>
<dbReference type="Proteomes" id="UP000501676">
    <property type="component" value="Chromosome"/>
</dbReference>
<dbReference type="EMBL" id="CP049228">
    <property type="protein sequence ID" value="QIH24038.1"/>
    <property type="molecule type" value="Genomic_DNA"/>
</dbReference>
<feature type="region of interest" description="Disordered" evidence="5">
    <location>
        <begin position="1223"/>
        <end position="1247"/>
    </location>
</feature>
<feature type="region of interest" description="Disordered" evidence="5">
    <location>
        <begin position="62"/>
        <end position="117"/>
    </location>
</feature>
<evidence type="ECO:0000256" key="1">
    <source>
        <dbReference type="ARBA" id="ARBA00022512"/>
    </source>
</evidence>
<proteinExistence type="predicted"/>
<dbReference type="PROSITE" id="PS50847">
    <property type="entry name" value="GRAM_POS_ANCHORING"/>
    <property type="match status" value="1"/>
</dbReference>
<dbReference type="RefSeq" id="WP_164824033.1">
    <property type="nucleotide sequence ID" value="NZ_CP049228.1"/>
</dbReference>
<feature type="compositionally biased region" description="Basic and acidic residues" evidence="5">
    <location>
        <begin position="107"/>
        <end position="117"/>
    </location>
</feature>
<evidence type="ECO:0000256" key="2">
    <source>
        <dbReference type="ARBA" id="ARBA00022525"/>
    </source>
</evidence>
<keyword evidence="1" id="KW-0134">Cell wall</keyword>
<evidence type="ECO:0000259" key="6">
    <source>
        <dbReference type="PROSITE" id="PS50847"/>
    </source>
</evidence>
<dbReference type="Gene3D" id="2.60.40.4140">
    <property type="match status" value="1"/>
</dbReference>
<keyword evidence="2" id="KW-0964">Secreted</keyword>
<sequence length="2808" mass="305750">MGISKNNLQNKLQQEARQVPHFGIRKLAIGTASVLLSTSLYFGAMGRLVQANANVATGNNVENEKINSGKKDIDKSGKKSTTQGEQHSIAARPEAVVETTPSTANTESKESTKYDRSAMDREAAERAAYESDFCPVIRDGNYDTQQLSQFYNKRYEEIKERDKMIRDIKLSVKKYLGSADEMKEIIDRLDKIKNPERLKAAIAEVQQEAIKKAEQKLPSFKDTAMSKIKKLADLPNVPTYTAQLTRANSFEEVEKVVAKATLENERAKVSKHIQANYSQMRDYKDLDSGQNKKNRDKMTAILNQLQKDVGSAQSIDELRQIKYKSDDAVTGWETKTADDQIKDSYAHIFDKGKISDFNLNPTYRKYDNKLIDPANISQTVQRQIDGTYEWQINLNDQNAYCRNARFYFTIPKEHEILKDKGISVWYDNSDKYGNYQPKGSKHNENIKGQDLSYVIAATLGSGDNVQKGNAEDGSSSDGRGFWWGGGLPNNGWPQAGRVRTLQDMIYGFWGDPKRNSTDNEHPDPKHPDTVKVTRDFLNKGYDKWSNRLWQNGALSKAATMRAVSDVSDRVEKKIKNIQENKDQMYVVTLNNYPRVTIKFYTKSPNTPKAIDRDEKIQSIIGCRSFQGNKLHNVVAFNTTLAAKHTPDINIRPITVPLGVTPPAEAGIANLLEVPQGAKIAWAEAPKVDKLTTEDNPAYGKAEVILGGDRHYTVNVPVHVIGVFKENVNLDKIKNGAPNGQFAVETDGVSVTPGKLSNGFSITDTGVLSGTPDGGHWDELQCQKKIEVPIKVNGQSKKVQMILVKTDKVPPVVTFYTGHKIVNDHTGEITARQPQGADSKLPTLVFYKGLPGRYSVLTTDDSKIVNDAVYMINGKADNDSNDDEVKGISNNSLAYQKTDRAMHGSDMNPYAFEISGTVDNTVKTGVYKRTIQAWDGTDNHKNFDFYIEVREKGQAYDLNGKAYKQEVGTRCPAMWQDHADSHQMSDFVVPPKTSVPAGMQWGWDGKKPDDNLDKDKKFKYAGYYEYIAQAKMPDGTLIRTDGAERNLSQGKHDKVRITVTPHKPEILTDLTNSKNVVSKQVKVKVGKGLKQGSKIVILSEDGKTELASTRLTSDDQETVMITVPKITGKIFAKSIAQGPDGESASAHPDTPVDVPSVLSDPKAPTNEAKATLVLENNGDEENKNYTTVDNNKKLITIVAGKPFDIMGKVTDISDIVKDTEVLAGDNPDSSNWMNPEEADENGQKHRRDRNYQAKYSKDTNRARNTLGTQANPYLVHLSGTAPVDHQQKDYHVKFRTWNGADKSEVIPYTVRIVPVSADKANITAGEIVKEYGHQTTSQELKDKVTVTGIDTNLIDGKEVDVDKINKDDKYKVIRDLLTNDNGLSGDKPGTYKVPVRVDFTDDSSKDTDVTVRVKYPNAEFEGDLFGGTESVTEGGKITPWYNPNGYLLNEFERDSIRTIHYVVKDSKGKVVEDSKHDRLNSHFIIHDKLYTDGDYTLTVTVNDIKDKNNKYYGLYNPITKELHFKMNKSLDKGPKGDNGKNGTNGINGKNGESIINPRIDTNGDLWVTVVDANGKKTNKKIGHVKGAKGDNGINGKNGESFIDPHVDEKGDLWVTVVDANGNKSKKNIGHVKGAKGDKGDKGDSIHITGSQTLANGDTEITFSDGQKVIVKKGDKGEAGVAGKDAKIKETKKDKDGNTVIVFEDGTEVTVQKGDKGDTGAAGKDAKIKEIKKDKDGNTVIVFEDGKEVTVQKGDKGDKGDSIHITGSQTLANGDTEITFSDGQKVIVKKGDKGEAGVAGKDAKIKETKKDKDGNTVIVFEDGTEVTVQKGDKGDTGAAGKDAKIKEIKKDKDGNTVIVFEDGKEVTVQKGDKGDKGDSIHITGSQTLANGDTEITFSDGQKVIVKKGDKGEAGVAGKDAKIKETKKDKDGNTVIVFEDGTEVTVQKGDKGDTGAAGKDAKIKEIKKDKDGNTVIVFEDGKEVTVQKGDKGDKGDSIHITGSQTLANGDTEITFSDGQKVIVKKGDKGEAGVAGKDAKIKETKKDKDGNTVIVFEDGTEVTVQKGDKGDTGAAGKDAKIKEIKKDKDGNTVIVFEDGKEVTVQKGDKGDKGDSIHITGSQTLANGDTEITFSDGQKVIVKKGDKGDKGSDGKDGQSITNATIDPNTGHLIVTIGEGADAKTVDAGQAKGADGKTPHIKVSDKVNGETTITIDGYNDDGTAYHKEVKVSDGITYAPVATKGEDGVTTIRFYPVDPKTGKPDKTKQPVGGDVQVKDGVNGKDGKSVTSAYVDAKTGHLMITIEGQANPIDAGLVKGLSAKVDIKRNEENTGVDITVTQEKWDNNGNLTKETTTNTVYDGVGPKIEVAEQGNSHIITITDQIRDREGIKDKPNAKPQVIEVKDGKDGETPTITKGEGKDENGHVFTTVTFTTSKGSTTVVIPNGKDGRDGKDCQGTCGICDNRDFKPVKFDARYDDGADLGRIQLRFIPVELGDRPSNVTAAVKHTRSRRSLGDQEVANAGLLNLMATSVLVGSDREAVDYPAEDKTVQGPIANTYKVEGLLDGMIFNPEDATITGKAKITDWKDGETKRRVPIRVTVYNSDGSTKVAESDIVVTRTLTSKPSVQGTSTPDTSIPNPGKSMSYVGVVPGTRPYYTLKMIGRPLPKGIKFDSTTGIFTGTAKVDDWQDGEVSRIYPFVVTVVNCDGKQYKAEDSITIYRKINPEPAPVPEPTPVPEPAPVPEPMPVPEPAPVPEPMPVPEPTPVPEKTVSTDKTPTSGKEKLPQTGETSDIASLVAALCLAAGLVVLPKKKEQD</sequence>
<dbReference type="InterPro" id="IPR013783">
    <property type="entry name" value="Ig-like_fold"/>
</dbReference>
<keyword evidence="3" id="KW-0732">Signal</keyword>
<evidence type="ECO:0000256" key="3">
    <source>
        <dbReference type="ARBA" id="ARBA00022729"/>
    </source>
</evidence>
<feature type="domain" description="Gram-positive cocci surface proteins LPxTG" evidence="6">
    <location>
        <begin position="2776"/>
        <end position="2808"/>
    </location>
</feature>
<accession>A0A6G7B9E9</accession>
<evidence type="ECO:0000256" key="5">
    <source>
        <dbReference type="SAM" id="MobiDB-lite"/>
    </source>
</evidence>
<evidence type="ECO:0000256" key="4">
    <source>
        <dbReference type="ARBA" id="ARBA00023088"/>
    </source>
</evidence>
<evidence type="ECO:0000313" key="7">
    <source>
        <dbReference type="EMBL" id="QIH24038.1"/>
    </source>
</evidence>
<feature type="compositionally biased region" description="Pro residues" evidence="5">
    <location>
        <begin position="2718"/>
        <end position="2758"/>
    </location>
</feature>
<dbReference type="InterPro" id="IPR046785">
    <property type="entry name" value="SrpA-like_SigLec-like_dom"/>
</dbReference>
<feature type="compositionally biased region" description="Basic and acidic residues" evidence="5">
    <location>
        <begin position="2139"/>
        <end position="2151"/>
    </location>
</feature>
<name>A0A6G7B9E9_9LACO</name>
<feature type="region of interest" description="Disordered" evidence="5">
    <location>
        <begin position="2716"/>
        <end position="2782"/>
    </location>
</feature>
<gene>
    <name evidence="7" type="ORF">G6Z83_04940</name>
</gene>
<feature type="region of interest" description="Disordered" evidence="5">
    <location>
        <begin position="1136"/>
        <end position="1163"/>
    </location>
</feature>
<feature type="compositionally biased region" description="Basic and acidic residues" evidence="5">
    <location>
        <begin position="62"/>
        <end position="77"/>
    </location>
</feature>